<organism evidence="3 4">
    <name type="scientific">Rhizophlyctis rosea</name>
    <dbReference type="NCBI Taxonomy" id="64517"/>
    <lineage>
        <taxon>Eukaryota</taxon>
        <taxon>Fungi</taxon>
        <taxon>Fungi incertae sedis</taxon>
        <taxon>Chytridiomycota</taxon>
        <taxon>Chytridiomycota incertae sedis</taxon>
        <taxon>Chytridiomycetes</taxon>
        <taxon>Rhizophlyctidales</taxon>
        <taxon>Rhizophlyctidaceae</taxon>
        <taxon>Rhizophlyctis</taxon>
    </lineage>
</organism>
<keyword evidence="4" id="KW-1185">Reference proteome</keyword>
<reference evidence="3" key="1">
    <citation type="submission" date="2020-05" db="EMBL/GenBank/DDBJ databases">
        <title>Phylogenomic resolution of chytrid fungi.</title>
        <authorList>
            <person name="Stajich J.E."/>
            <person name="Amses K."/>
            <person name="Simmons R."/>
            <person name="Seto K."/>
            <person name="Myers J."/>
            <person name="Bonds A."/>
            <person name="Quandt C.A."/>
            <person name="Barry K."/>
            <person name="Liu P."/>
            <person name="Grigoriev I."/>
            <person name="Longcore J.E."/>
            <person name="James T.Y."/>
        </authorList>
    </citation>
    <scope>NUCLEOTIDE SEQUENCE</scope>
    <source>
        <strain evidence="3">JEL0318</strain>
    </source>
</reference>
<protein>
    <submittedName>
        <fullName evidence="3">Uncharacterized protein</fullName>
    </submittedName>
</protein>
<feature type="region of interest" description="Disordered" evidence="1">
    <location>
        <begin position="1"/>
        <end position="51"/>
    </location>
</feature>
<feature type="transmembrane region" description="Helical" evidence="2">
    <location>
        <begin position="137"/>
        <end position="156"/>
    </location>
</feature>
<feature type="transmembrane region" description="Helical" evidence="2">
    <location>
        <begin position="444"/>
        <end position="465"/>
    </location>
</feature>
<feature type="transmembrane region" description="Helical" evidence="2">
    <location>
        <begin position="270"/>
        <end position="291"/>
    </location>
</feature>
<feature type="transmembrane region" description="Helical" evidence="2">
    <location>
        <begin position="162"/>
        <end position="184"/>
    </location>
</feature>
<feature type="transmembrane region" description="Helical" evidence="2">
    <location>
        <begin position="99"/>
        <end position="116"/>
    </location>
</feature>
<name>A0AAD5SN73_9FUNG</name>
<feature type="compositionally biased region" description="Basic and acidic residues" evidence="1">
    <location>
        <begin position="629"/>
        <end position="639"/>
    </location>
</feature>
<dbReference type="AlphaFoldDB" id="A0AAD5SN73"/>
<feature type="transmembrane region" description="Helical" evidence="2">
    <location>
        <begin position="398"/>
        <end position="424"/>
    </location>
</feature>
<accession>A0AAD5SN73</accession>
<feature type="compositionally biased region" description="Polar residues" evidence="1">
    <location>
        <begin position="18"/>
        <end position="51"/>
    </location>
</feature>
<keyword evidence="2" id="KW-0812">Transmembrane</keyword>
<feature type="region of interest" description="Disordered" evidence="1">
    <location>
        <begin position="610"/>
        <end position="644"/>
    </location>
</feature>
<evidence type="ECO:0000256" key="1">
    <source>
        <dbReference type="SAM" id="MobiDB-lite"/>
    </source>
</evidence>
<gene>
    <name evidence="3" type="ORF">HK097_001451</name>
</gene>
<proteinExistence type="predicted"/>
<evidence type="ECO:0000313" key="4">
    <source>
        <dbReference type="Proteomes" id="UP001212841"/>
    </source>
</evidence>
<dbReference type="EMBL" id="JADGJD010000129">
    <property type="protein sequence ID" value="KAJ3054567.1"/>
    <property type="molecule type" value="Genomic_DNA"/>
</dbReference>
<feature type="transmembrane region" description="Helical" evidence="2">
    <location>
        <begin position="196"/>
        <end position="224"/>
    </location>
</feature>
<dbReference type="Proteomes" id="UP001212841">
    <property type="component" value="Unassembled WGS sequence"/>
</dbReference>
<feature type="compositionally biased region" description="Basic and acidic residues" evidence="1">
    <location>
        <begin position="610"/>
        <end position="621"/>
    </location>
</feature>
<feature type="transmembrane region" description="Helical" evidence="2">
    <location>
        <begin position="61"/>
        <end position="79"/>
    </location>
</feature>
<evidence type="ECO:0000313" key="3">
    <source>
        <dbReference type="EMBL" id="KAJ3054567.1"/>
    </source>
</evidence>
<feature type="transmembrane region" description="Helical" evidence="2">
    <location>
        <begin position="230"/>
        <end position="249"/>
    </location>
</feature>
<keyword evidence="2" id="KW-1133">Transmembrane helix</keyword>
<comment type="caution">
    <text evidence="3">The sequence shown here is derived from an EMBL/GenBank/DDBJ whole genome shotgun (WGS) entry which is preliminary data.</text>
</comment>
<sequence length="672" mass="75988">MAELTKDSKGACTEEVPRSTTILDTAGASTPTTAANPLSRQVNSPPTETISPPQWTKYKSLVAFAQLGAMLLGLLPYLIGSNLPVHTFYESGRKTEAGLLFLLAQAIYNLFGYSLASPQWIRTCLGLPFSLLDWRSYLPAIALTLWCTIVYLTPIFTGHWPFPFLPIFGGGVGFNIWPPLVTYWMLPRDMRKETGFLWKFVLSATVPFALDMFWFVLILYYTAIVMVQEVYRIVVIICFKIATLAFMGMMIHPIRLGGAAKFAVECCYEIYIFFTLSLVESWATFLIYLSVEMSCLTIELCHHHESTLAAILSLPLSLLSVCRRMRKAEIAVVVVEKEKEKTGREVKGVREEEEGAMERKGPEGLPKSVWELHEESVKKSGKVRSERKDLSLELYERLVHYILGIHARIFAAIAVSLFLPTWYYGPNRNAYIFDFPSFEVPTSILKSWLSVLAALLHFTITAVYVRRVYLIDLAAPHYASLHVPFTMQSISHRIPDFLFPSIEDTLCDALTFATMFRLVATDLTIWRSLYIGNERWGGYLYYDKYDIGGKILKQSRGLVKFSTILGIRTITGRWEKGACFGVYGSGAQSWMARKERAQMILPYDLQYHGNSDRGSEDEGSKGEQTGSKDGSEGSGDKAADFSLEVGEGMWNKDVETLDRKKSQRQFRDWLRG</sequence>
<keyword evidence="2" id="KW-0472">Membrane</keyword>
<evidence type="ECO:0000256" key="2">
    <source>
        <dbReference type="SAM" id="Phobius"/>
    </source>
</evidence>